<evidence type="ECO:0000313" key="2">
    <source>
        <dbReference type="Proteomes" id="UP000821853"/>
    </source>
</evidence>
<name>A0A9J6GJU1_HAELO</name>
<protein>
    <submittedName>
        <fullName evidence="1">Uncharacterized protein</fullName>
    </submittedName>
</protein>
<dbReference type="AlphaFoldDB" id="A0A9J6GJU1"/>
<organism evidence="1 2">
    <name type="scientific">Haemaphysalis longicornis</name>
    <name type="common">Bush tick</name>
    <dbReference type="NCBI Taxonomy" id="44386"/>
    <lineage>
        <taxon>Eukaryota</taxon>
        <taxon>Metazoa</taxon>
        <taxon>Ecdysozoa</taxon>
        <taxon>Arthropoda</taxon>
        <taxon>Chelicerata</taxon>
        <taxon>Arachnida</taxon>
        <taxon>Acari</taxon>
        <taxon>Parasitiformes</taxon>
        <taxon>Ixodida</taxon>
        <taxon>Ixodoidea</taxon>
        <taxon>Ixodidae</taxon>
        <taxon>Haemaphysalinae</taxon>
        <taxon>Haemaphysalis</taxon>
    </lineage>
</organism>
<comment type="caution">
    <text evidence="1">The sequence shown here is derived from an EMBL/GenBank/DDBJ whole genome shotgun (WGS) entry which is preliminary data.</text>
</comment>
<sequence>MRGTTPEIAGYRGYFVPSINHKQRGGQLKTEAEAAIFIRKDIPHTQVDTSYSTEIQERVAVRCTTNKSRYLLGSHYGRSTTNYRGKPGIDYFWLPNLRQQYPHHKVFIADFSAKHLA</sequence>
<dbReference type="VEuPathDB" id="VectorBase:HLOH_051669"/>
<dbReference type="OrthoDB" id="7699855at2759"/>
<gene>
    <name evidence="1" type="ORF">HPB48_000125</name>
</gene>
<proteinExistence type="predicted"/>
<keyword evidence="2" id="KW-1185">Reference proteome</keyword>
<dbReference type="EMBL" id="JABSTR010000007">
    <property type="protein sequence ID" value="KAH9374736.1"/>
    <property type="molecule type" value="Genomic_DNA"/>
</dbReference>
<dbReference type="Proteomes" id="UP000821853">
    <property type="component" value="Chromosome 5"/>
</dbReference>
<reference evidence="1 2" key="1">
    <citation type="journal article" date="2020" name="Cell">
        <title>Large-Scale Comparative Analyses of Tick Genomes Elucidate Their Genetic Diversity and Vector Capacities.</title>
        <authorList>
            <consortium name="Tick Genome and Microbiome Consortium (TIGMIC)"/>
            <person name="Jia N."/>
            <person name="Wang J."/>
            <person name="Shi W."/>
            <person name="Du L."/>
            <person name="Sun Y."/>
            <person name="Zhan W."/>
            <person name="Jiang J.F."/>
            <person name="Wang Q."/>
            <person name="Zhang B."/>
            <person name="Ji P."/>
            <person name="Bell-Sakyi L."/>
            <person name="Cui X.M."/>
            <person name="Yuan T.T."/>
            <person name="Jiang B.G."/>
            <person name="Yang W.F."/>
            <person name="Lam T.T."/>
            <person name="Chang Q.C."/>
            <person name="Ding S.J."/>
            <person name="Wang X.J."/>
            <person name="Zhu J.G."/>
            <person name="Ruan X.D."/>
            <person name="Zhao L."/>
            <person name="Wei J.T."/>
            <person name="Ye R.Z."/>
            <person name="Que T.C."/>
            <person name="Du C.H."/>
            <person name="Zhou Y.H."/>
            <person name="Cheng J.X."/>
            <person name="Dai P.F."/>
            <person name="Guo W.B."/>
            <person name="Han X.H."/>
            <person name="Huang E.J."/>
            <person name="Li L.F."/>
            <person name="Wei W."/>
            <person name="Gao Y.C."/>
            <person name="Liu J.Z."/>
            <person name="Shao H.Z."/>
            <person name="Wang X."/>
            <person name="Wang C.C."/>
            <person name="Yang T.C."/>
            <person name="Huo Q.B."/>
            <person name="Li W."/>
            <person name="Chen H.Y."/>
            <person name="Chen S.E."/>
            <person name="Zhou L.G."/>
            <person name="Ni X.B."/>
            <person name="Tian J.H."/>
            <person name="Sheng Y."/>
            <person name="Liu T."/>
            <person name="Pan Y.S."/>
            <person name="Xia L.Y."/>
            <person name="Li J."/>
            <person name="Zhao F."/>
            <person name="Cao W.C."/>
        </authorList>
    </citation>
    <scope>NUCLEOTIDE SEQUENCE [LARGE SCALE GENOMIC DNA]</scope>
    <source>
        <strain evidence="1">HaeL-2018</strain>
    </source>
</reference>
<accession>A0A9J6GJU1</accession>
<evidence type="ECO:0000313" key="1">
    <source>
        <dbReference type="EMBL" id="KAH9374736.1"/>
    </source>
</evidence>